<sequence>MHSAPCTEETARTVVRRIAPKAAEDLKLARINLTMINSHFPGAGGLVRFHK</sequence>
<reference evidence="1 2" key="1">
    <citation type="journal article" date="2014" name="PLoS ONE">
        <title>Genome Information of Methylobacterium oryzae, a Plant-Probiotic Methylotroph in the Phyllosphere.</title>
        <authorList>
            <person name="Kwak M.J."/>
            <person name="Jeong H."/>
            <person name="Madhaiyan M."/>
            <person name="Lee Y."/>
            <person name="Sa T.M."/>
            <person name="Oh T.K."/>
            <person name="Kim J.F."/>
        </authorList>
    </citation>
    <scope>NUCLEOTIDE SEQUENCE [LARGE SCALE GENOMIC DNA]</scope>
    <source>
        <strain evidence="1 2">CBMB20</strain>
    </source>
</reference>
<organism evidence="1 2">
    <name type="scientific">Methylobacterium oryzae CBMB20</name>
    <dbReference type="NCBI Taxonomy" id="693986"/>
    <lineage>
        <taxon>Bacteria</taxon>
        <taxon>Pseudomonadati</taxon>
        <taxon>Pseudomonadota</taxon>
        <taxon>Alphaproteobacteria</taxon>
        <taxon>Hyphomicrobiales</taxon>
        <taxon>Methylobacteriaceae</taxon>
        <taxon>Methylobacterium</taxon>
    </lineage>
</organism>
<protein>
    <submittedName>
        <fullName evidence="1">Protein of unassigned function</fullName>
    </submittedName>
</protein>
<gene>
    <name evidence="1" type="ORF">MOC_5391</name>
</gene>
<proteinExistence type="predicted"/>
<dbReference type="EMBL" id="CP003811">
    <property type="protein sequence ID" value="AIQ93146.1"/>
    <property type="molecule type" value="Genomic_DNA"/>
</dbReference>
<dbReference type="Proteomes" id="UP000029492">
    <property type="component" value="Chromosome"/>
</dbReference>
<accession>A0A089NYV1</accession>
<keyword evidence="2" id="KW-1185">Reference proteome</keyword>
<dbReference type="KEGG" id="mor:MOC_5391"/>
<name>A0A089NYV1_9HYPH</name>
<dbReference type="HOGENOM" id="CLU_3100750_0_0_5"/>
<evidence type="ECO:0000313" key="1">
    <source>
        <dbReference type="EMBL" id="AIQ93146.1"/>
    </source>
</evidence>
<evidence type="ECO:0000313" key="2">
    <source>
        <dbReference type="Proteomes" id="UP000029492"/>
    </source>
</evidence>
<dbReference type="AlphaFoldDB" id="A0A089NYV1"/>